<feature type="transmembrane region" description="Helical" evidence="6">
    <location>
        <begin position="44"/>
        <end position="61"/>
    </location>
</feature>
<feature type="transmembrane region" description="Helical" evidence="6">
    <location>
        <begin position="349"/>
        <end position="367"/>
    </location>
</feature>
<evidence type="ECO:0000313" key="8">
    <source>
        <dbReference type="EMBL" id="KAL2803269.1"/>
    </source>
</evidence>
<keyword evidence="5 6" id="KW-0472">Membrane</keyword>
<evidence type="ECO:0000256" key="6">
    <source>
        <dbReference type="SAM" id="Phobius"/>
    </source>
</evidence>
<evidence type="ECO:0000256" key="5">
    <source>
        <dbReference type="ARBA" id="ARBA00023136"/>
    </source>
</evidence>
<evidence type="ECO:0000256" key="3">
    <source>
        <dbReference type="ARBA" id="ARBA00022692"/>
    </source>
</evidence>
<keyword evidence="2" id="KW-0813">Transport</keyword>
<feature type="domain" description="Major facilitator superfamily (MFS) profile" evidence="7">
    <location>
        <begin position="48"/>
        <end position="465"/>
    </location>
</feature>
<keyword evidence="4 6" id="KW-1133">Transmembrane helix</keyword>
<feature type="transmembrane region" description="Helical" evidence="6">
    <location>
        <begin position="408"/>
        <end position="428"/>
    </location>
</feature>
<dbReference type="Pfam" id="PF07690">
    <property type="entry name" value="MFS_1"/>
    <property type="match status" value="1"/>
</dbReference>
<protein>
    <submittedName>
        <fullName evidence="8">Major facilitator superfamily domain-containing protein</fullName>
    </submittedName>
</protein>
<feature type="transmembrane region" description="Helical" evidence="6">
    <location>
        <begin position="283"/>
        <end position="303"/>
    </location>
</feature>
<accession>A0ABR4GW32</accession>
<reference evidence="8 9" key="1">
    <citation type="submission" date="2024-07" db="EMBL/GenBank/DDBJ databases">
        <title>Section-level genome sequencing and comparative genomics of Aspergillus sections Usti and Cavernicolus.</title>
        <authorList>
            <consortium name="Lawrence Berkeley National Laboratory"/>
            <person name="Nybo J.L."/>
            <person name="Vesth T.C."/>
            <person name="Theobald S."/>
            <person name="Frisvad J.C."/>
            <person name="Larsen T.O."/>
            <person name="Kjaerboelling I."/>
            <person name="Rothschild-Mancinelli K."/>
            <person name="Lyhne E.K."/>
            <person name="Kogle M.E."/>
            <person name="Barry K."/>
            <person name="Clum A."/>
            <person name="Na H."/>
            <person name="Ledsgaard L."/>
            <person name="Lin J."/>
            <person name="Lipzen A."/>
            <person name="Kuo A."/>
            <person name="Riley R."/>
            <person name="Mondo S."/>
            <person name="Labutti K."/>
            <person name="Haridas S."/>
            <person name="Pangalinan J."/>
            <person name="Salamov A.A."/>
            <person name="Simmons B.A."/>
            <person name="Magnuson J.K."/>
            <person name="Chen J."/>
            <person name="Drula E."/>
            <person name="Henrissat B."/>
            <person name="Wiebenga A."/>
            <person name="Lubbers R.J."/>
            <person name="Gomes A.C."/>
            <person name="Makela M.R."/>
            <person name="Stajich J."/>
            <person name="Grigoriev I.V."/>
            <person name="Mortensen U.H."/>
            <person name="De Vries R.P."/>
            <person name="Baker S.E."/>
            <person name="Andersen M.R."/>
        </authorList>
    </citation>
    <scope>NUCLEOTIDE SEQUENCE [LARGE SCALE GENOMIC DNA]</scope>
    <source>
        <strain evidence="8 9">CBS 588.65</strain>
    </source>
</reference>
<comment type="subcellular location">
    <subcellularLocation>
        <location evidence="1">Membrane</location>
        <topology evidence="1">Multi-pass membrane protein</topology>
    </subcellularLocation>
</comment>
<evidence type="ECO:0000313" key="9">
    <source>
        <dbReference type="Proteomes" id="UP001610334"/>
    </source>
</evidence>
<dbReference type="PANTHER" id="PTHR43791:SF38">
    <property type="entry name" value="MAJOR FACILITATOR SUPERFAMILY (MFS) PROFILE DOMAIN-CONTAINING PROTEIN"/>
    <property type="match status" value="1"/>
</dbReference>
<name>A0ABR4GW32_9EURO</name>
<dbReference type="Proteomes" id="UP001610334">
    <property type="component" value="Unassembled WGS sequence"/>
</dbReference>
<feature type="transmembrane region" description="Helical" evidence="6">
    <location>
        <begin position="440"/>
        <end position="461"/>
    </location>
</feature>
<evidence type="ECO:0000256" key="2">
    <source>
        <dbReference type="ARBA" id="ARBA00022448"/>
    </source>
</evidence>
<dbReference type="InterPro" id="IPR036259">
    <property type="entry name" value="MFS_trans_sf"/>
</dbReference>
<feature type="transmembrane region" description="Helical" evidence="6">
    <location>
        <begin position="207"/>
        <end position="230"/>
    </location>
</feature>
<sequence>MKDQHETSSMAEVEDIEGKSGLRRSVMPDYVPGTEEEKKLVRKIDLYILPMMWIMYLLSYMDRTNIGNAKIAGMDVDLDLDSNRYSIALVVFFIGYVLFEVPSNMLLARVRPSLYLATIMFAWGAVTIGMAFVKDYRGLIGFRVAMGILEAGFAPGILLILNSWYKKSEQSKRFAVYISAAILSGAFGGLIAGGITTGLDGTHGIAGWRWLFIVEGAATAGVSIFAAFILPDFPATSSKLNERERALAVARMEAEFMATATDSNEQMGHLQALKHSLSTWRTWLFVVGYMAIVGSSTLSYFYPTLVQGLGYTGHMAQYMVIPIYAVAFVCTAITGYVADRTQHLRGYYLAAWMSVAMVCAVVTCAVYDLKARYALLVIMASGLWASNGLSLSYASISFAEMPREVRAISLALVNAMGNLAQIYGAYLFPDDDKPKYLMGFGVISGLCFTGVVSYLALQFLLKPQARRT</sequence>
<gene>
    <name evidence="8" type="ORF">BJX63DRAFT_412435</name>
</gene>
<dbReference type="InterPro" id="IPR011701">
    <property type="entry name" value="MFS"/>
</dbReference>
<keyword evidence="9" id="KW-1185">Reference proteome</keyword>
<dbReference type="EMBL" id="JBFXLT010000144">
    <property type="protein sequence ID" value="KAL2803269.1"/>
    <property type="molecule type" value="Genomic_DNA"/>
</dbReference>
<dbReference type="Gene3D" id="1.20.1250.20">
    <property type="entry name" value="MFS general substrate transporter like domains"/>
    <property type="match status" value="2"/>
</dbReference>
<feature type="transmembrane region" description="Helical" evidence="6">
    <location>
        <begin position="315"/>
        <end position="337"/>
    </location>
</feature>
<dbReference type="PANTHER" id="PTHR43791">
    <property type="entry name" value="PERMEASE-RELATED"/>
    <property type="match status" value="1"/>
</dbReference>
<comment type="caution">
    <text evidence="8">The sequence shown here is derived from an EMBL/GenBank/DDBJ whole genome shotgun (WGS) entry which is preliminary data.</text>
</comment>
<keyword evidence="3 6" id="KW-0812">Transmembrane</keyword>
<evidence type="ECO:0000256" key="4">
    <source>
        <dbReference type="ARBA" id="ARBA00022989"/>
    </source>
</evidence>
<organism evidence="8 9">
    <name type="scientific">Aspergillus granulosus</name>
    <dbReference type="NCBI Taxonomy" id="176169"/>
    <lineage>
        <taxon>Eukaryota</taxon>
        <taxon>Fungi</taxon>
        <taxon>Dikarya</taxon>
        <taxon>Ascomycota</taxon>
        <taxon>Pezizomycotina</taxon>
        <taxon>Eurotiomycetes</taxon>
        <taxon>Eurotiomycetidae</taxon>
        <taxon>Eurotiales</taxon>
        <taxon>Aspergillaceae</taxon>
        <taxon>Aspergillus</taxon>
        <taxon>Aspergillus subgen. Nidulantes</taxon>
    </lineage>
</organism>
<feature type="transmembrane region" description="Helical" evidence="6">
    <location>
        <begin position="373"/>
        <end position="396"/>
    </location>
</feature>
<feature type="transmembrane region" description="Helical" evidence="6">
    <location>
        <begin position="139"/>
        <end position="162"/>
    </location>
</feature>
<dbReference type="PROSITE" id="PS50850">
    <property type="entry name" value="MFS"/>
    <property type="match status" value="1"/>
</dbReference>
<evidence type="ECO:0000259" key="7">
    <source>
        <dbReference type="PROSITE" id="PS50850"/>
    </source>
</evidence>
<dbReference type="SUPFAM" id="SSF103473">
    <property type="entry name" value="MFS general substrate transporter"/>
    <property type="match status" value="1"/>
</dbReference>
<feature type="transmembrane region" description="Helical" evidence="6">
    <location>
        <begin position="85"/>
        <end position="102"/>
    </location>
</feature>
<proteinExistence type="predicted"/>
<dbReference type="InterPro" id="IPR020846">
    <property type="entry name" value="MFS_dom"/>
</dbReference>
<feature type="transmembrane region" description="Helical" evidence="6">
    <location>
        <begin position="114"/>
        <end position="133"/>
    </location>
</feature>
<evidence type="ECO:0000256" key="1">
    <source>
        <dbReference type="ARBA" id="ARBA00004141"/>
    </source>
</evidence>
<feature type="transmembrane region" description="Helical" evidence="6">
    <location>
        <begin position="174"/>
        <end position="195"/>
    </location>
</feature>